<evidence type="ECO:0000256" key="3">
    <source>
        <dbReference type="ARBA" id="ARBA00022917"/>
    </source>
</evidence>
<dbReference type="AlphaFoldDB" id="A0A645HV47"/>
<protein>
    <submittedName>
        <fullName evidence="5">Elongation factor Ts</fullName>
    </submittedName>
</protein>
<evidence type="ECO:0000256" key="2">
    <source>
        <dbReference type="ARBA" id="ARBA00022768"/>
    </source>
</evidence>
<dbReference type="Gene3D" id="3.30.479.20">
    <property type="entry name" value="Elongation factor Ts, dimerisation domain"/>
    <property type="match status" value="1"/>
</dbReference>
<comment type="similarity">
    <text evidence="1">Belongs to the EF-Ts family.</text>
</comment>
<dbReference type="PANTHER" id="PTHR11741:SF0">
    <property type="entry name" value="ELONGATION FACTOR TS, MITOCHONDRIAL"/>
    <property type="match status" value="1"/>
</dbReference>
<dbReference type="Gene3D" id="1.10.286.20">
    <property type="match status" value="1"/>
</dbReference>
<keyword evidence="2 5" id="KW-0251">Elongation factor</keyword>
<gene>
    <name evidence="5" type="primary">tsf_65</name>
    <name evidence="5" type="ORF">SDC9_190456</name>
</gene>
<organism evidence="5">
    <name type="scientific">bioreactor metagenome</name>
    <dbReference type="NCBI Taxonomy" id="1076179"/>
    <lineage>
        <taxon>unclassified sequences</taxon>
        <taxon>metagenomes</taxon>
        <taxon>ecological metagenomes</taxon>
    </lineage>
</organism>
<evidence type="ECO:0000259" key="4">
    <source>
        <dbReference type="Pfam" id="PF00889"/>
    </source>
</evidence>
<reference evidence="5" key="1">
    <citation type="submission" date="2019-08" db="EMBL/GenBank/DDBJ databases">
        <authorList>
            <person name="Kucharzyk K."/>
            <person name="Murdoch R.W."/>
            <person name="Higgins S."/>
            <person name="Loffler F."/>
        </authorList>
    </citation>
    <scope>NUCLEOTIDE SEQUENCE</scope>
</reference>
<sequence>MIDVEGQIPADLSLNDICMHIAAFKPSYVCSCEIPQDVIAKEKEIAAAQITGKPADMVEKIVNGKINKWFTEVCLVNQPWIRDDKTTLAKIAPAMKVKRFLRWEIGQEL</sequence>
<dbReference type="FunFam" id="1.10.286.20:FF:000001">
    <property type="entry name" value="Elongation factor Ts"/>
    <property type="match status" value="1"/>
</dbReference>
<proteinExistence type="inferred from homology"/>
<dbReference type="GO" id="GO:0003746">
    <property type="term" value="F:translation elongation factor activity"/>
    <property type="evidence" value="ECO:0007669"/>
    <property type="project" value="UniProtKB-KW"/>
</dbReference>
<evidence type="ECO:0000313" key="5">
    <source>
        <dbReference type="EMBL" id="MPN42898.1"/>
    </source>
</evidence>
<feature type="domain" description="Translation elongation factor EFTs/EF1B dimerisation" evidence="4">
    <location>
        <begin position="13"/>
        <end position="107"/>
    </location>
</feature>
<comment type="caution">
    <text evidence="5">The sequence shown here is derived from an EMBL/GenBank/DDBJ whole genome shotgun (WGS) entry which is preliminary data.</text>
</comment>
<name>A0A645HV47_9ZZZZ</name>
<dbReference type="Pfam" id="PF00889">
    <property type="entry name" value="EF_TS"/>
    <property type="match status" value="1"/>
</dbReference>
<evidence type="ECO:0000256" key="1">
    <source>
        <dbReference type="ARBA" id="ARBA00005532"/>
    </source>
</evidence>
<dbReference type="SUPFAM" id="SSF54713">
    <property type="entry name" value="Elongation factor Ts (EF-Ts), dimerisation domain"/>
    <property type="match status" value="1"/>
</dbReference>
<dbReference type="InterPro" id="IPR001816">
    <property type="entry name" value="Transl_elong_EFTs/EF1B"/>
</dbReference>
<dbReference type="InterPro" id="IPR014039">
    <property type="entry name" value="Transl_elong_EFTs/EF1B_dimer"/>
</dbReference>
<dbReference type="EMBL" id="VSSQ01100946">
    <property type="protein sequence ID" value="MPN42898.1"/>
    <property type="molecule type" value="Genomic_DNA"/>
</dbReference>
<accession>A0A645HV47</accession>
<dbReference type="PANTHER" id="PTHR11741">
    <property type="entry name" value="ELONGATION FACTOR TS"/>
    <property type="match status" value="1"/>
</dbReference>
<dbReference type="InterPro" id="IPR036402">
    <property type="entry name" value="EF-Ts_dimer_sf"/>
</dbReference>
<dbReference type="HAMAP" id="MF_00050">
    <property type="entry name" value="EF_Ts"/>
    <property type="match status" value="1"/>
</dbReference>
<keyword evidence="3" id="KW-0648">Protein biosynthesis</keyword>